<evidence type="ECO:0000256" key="1">
    <source>
        <dbReference type="SAM" id="Phobius"/>
    </source>
</evidence>
<dbReference type="AlphaFoldDB" id="A0AAV0NSY3"/>
<keyword evidence="3" id="KW-1185">Reference proteome</keyword>
<feature type="transmembrane region" description="Helical" evidence="1">
    <location>
        <begin position="25"/>
        <end position="44"/>
    </location>
</feature>
<keyword evidence="1" id="KW-1133">Transmembrane helix</keyword>
<evidence type="ECO:0000313" key="2">
    <source>
        <dbReference type="EMBL" id="CAI0461733.1"/>
    </source>
</evidence>
<organism evidence="2 3">
    <name type="scientific">Linum tenue</name>
    <dbReference type="NCBI Taxonomy" id="586396"/>
    <lineage>
        <taxon>Eukaryota</taxon>
        <taxon>Viridiplantae</taxon>
        <taxon>Streptophyta</taxon>
        <taxon>Embryophyta</taxon>
        <taxon>Tracheophyta</taxon>
        <taxon>Spermatophyta</taxon>
        <taxon>Magnoliopsida</taxon>
        <taxon>eudicotyledons</taxon>
        <taxon>Gunneridae</taxon>
        <taxon>Pentapetalae</taxon>
        <taxon>rosids</taxon>
        <taxon>fabids</taxon>
        <taxon>Malpighiales</taxon>
        <taxon>Linaceae</taxon>
        <taxon>Linum</taxon>
    </lineage>
</organism>
<dbReference type="Proteomes" id="UP001154282">
    <property type="component" value="Unassembled WGS sequence"/>
</dbReference>
<reference evidence="2" key="1">
    <citation type="submission" date="2022-08" db="EMBL/GenBank/DDBJ databases">
        <authorList>
            <person name="Gutierrez-Valencia J."/>
        </authorList>
    </citation>
    <scope>NUCLEOTIDE SEQUENCE</scope>
</reference>
<protein>
    <submittedName>
        <fullName evidence="2">Uncharacterized protein</fullName>
    </submittedName>
</protein>
<gene>
    <name evidence="2" type="ORF">LITE_LOCUS35076</name>
</gene>
<comment type="caution">
    <text evidence="2">The sequence shown here is derived from an EMBL/GenBank/DDBJ whole genome shotgun (WGS) entry which is preliminary data.</text>
</comment>
<sequence>MLRSSLTPKARFSNGMTQPVKRHFIMLKTVTGQLLMVSLVTYLHRILMLV</sequence>
<dbReference type="EMBL" id="CAMGYJ010000008">
    <property type="protein sequence ID" value="CAI0461733.1"/>
    <property type="molecule type" value="Genomic_DNA"/>
</dbReference>
<keyword evidence="1" id="KW-0472">Membrane</keyword>
<name>A0AAV0NSY3_9ROSI</name>
<evidence type="ECO:0000313" key="3">
    <source>
        <dbReference type="Proteomes" id="UP001154282"/>
    </source>
</evidence>
<accession>A0AAV0NSY3</accession>
<proteinExistence type="predicted"/>
<keyword evidence="1" id="KW-0812">Transmembrane</keyword>